<dbReference type="GO" id="GO:0000287">
    <property type="term" value="F:magnesium ion binding"/>
    <property type="evidence" value="ECO:0007669"/>
    <property type="project" value="InterPro"/>
</dbReference>
<dbReference type="AlphaFoldDB" id="A0A0L0EM04"/>
<dbReference type="GeneID" id="25918773"/>
<evidence type="ECO:0000313" key="2">
    <source>
        <dbReference type="EMBL" id="KNC65390.1"/>
    </source>
</evidence>
<dbReference type="OrthoDB" id="5959761at2759"/>
<dbReference type="InterPro" id="IPR038469">
    <property type="entry name" value="tRNAHis_GuaTrfase_Thg1_sf"/>
</dbReference>
<dbReference type="InterPro" id="IPR007537">
    <property type="entry name" value="tRNAHis_GuaTrfase_Thg1"/>
</dbReference>
<dbReference type="PANTHER" id="PTHR12729:SF1">
    <property type="entry name" value="TRNAHIS GUANYLYLTRANSFERASE CATALYTIC DOMAIN-CONTAINING PROTEIN"/>
    <property type="match status" value="1"/>
</dbReference>
<feature type="domain" description="tRNAHis guanylyltransferase catalytic" evidence="1">
    <location>
        <begin position="14"/>
        <end position="89"/>
    </location>
</feature>
<dbReference type="Pfam" id="PF04446">
    <property type="entry name" value="Thg1"/>
    <property type="match status" value="1"/>
</dbReference>
<keyword evidence="3" id="KW-1185">Reference proteome</keyword>
<proteinExistence type="predicted"/>
<reference evidence="2 3" key="1">
    <citation type="submission" date="2011-02" db="EMBL/GenBank/DDBJ databases">
        <title>The Genome Sequence of Sphaeroforma arctica JP610.</title>
        <authorList>
            <consortium name="The Broad Institute Genome Sequencing Platform"/>
            <person name="Russ C."/>
            <person name="Cuomo C."/>
            <person name="Young S.K."/>
            <person name="Zeng Q."/>
            <person name="Gargeya S."/>
            <person name="Alvarado L."/>
            <person name="Berlin A."/>
            <person name="Chapman S.B."/>
            <person name="Chen Z."/>
            <person name="Freedman E."/>
            <person name="Gellesch M."/>
            <person name="Goldberg J."/>
            <person name="Griggs A."/>
            <person name="Gujja S."/>
            <person name="Heilman E."/>
            <person name="Heiman D."/>
            <person name="Howarth C."/>
            <person name="Mehta T."/>
            <person name="Neiman D."/>
            <person name="Pearson M."/>
            <person name="Roberts A."/>
            <person name="Saif S."/>
            <person name="Shea T."/>
            <person name="Shenoy N."/>
            <person name="Sisk P."/>
            <person name="Stolte C."/>
            <person name="Sykes S."/>
            <person name="White J."/>
            <person name="Yandava C."/>
            <person name="Burger G."/>
            <person name="Gray M.W."/>
            <person name="Holland P.W.H."/>
            <person name="King N."/>
            <person name="Lang F.B.F."/>
            <person name="Roger A.J."/>
            <person name="Ruiz-Trillo I."/>
            <person name="Haas B."/>
            <person name="Nusbaum C."/>
            <person name="Birren B."/>
        </authorList>
    </citation>
    <scope>NUCLEOTIDE SEQUENCE [LARGE SCALE GENOMIC DNA]</scope>
    <source>
        <strain evidence="2 3">JP610</strain>
    </source>
</reference>
<dbReference type="GO" id="GO:0006400">
    <property type="term" value="P:tRNA modification"/>
    <property type="evidence" value="ECO:0007669"/>
    <property type="project" value="InterPro"/>
</dbReference>
<feature type="non-terminal residue" evidence="2">
    <location>
        <position position="106"/>
    </location>
</feature>
<dbReference type="EMBL" id="KQ256704">
    <property type="protein sequence ID" value="KNC65390.1"/>
    <property type="molecule type" value="Genomic_DNA"/>
</dbReference>
<name>A0A0L0EM04_9EUKA</name>
<evidence type="ECO:0000259" key="1">
    <source>
        <dbReference type="Pfam" id="PF04446"/>
    </source>
</evidence>
<accession>A0A0L0EM04</accession>
<organism evidence="2 3">
    <name type="scientific">Sphaeroforma arctica JP610</name>
    <dbReference type="NCBI Taxonomy" id="667725"/>
    <lineage>
        <taxon>Eukaryota</taxon>
        <taxon>Ichthyosporea</taxon>
        <taxon>Ichthyophonida</taxon>
        <taxon>Sphaeroforma</taxon>
    </lineage>
</organism>
<dbReference type="GO" id="GO:0008193">
    <property type="term" value="F:tRNA guanylyltransferase activity"/>
    <property type="evidence" value="ECO:0007669"/>
    <property type="project" value="InterPro"/>
</dbReference>
<dbReference type="Gene3D" id="3.30.70.3000">
    <property type="match status" value="1"/>
</dbReference>
<gene>
    <name evidence="2" type="ORF">SARC_18269</name>
</gene>
<sequence>MSRHPQFYKRVGPEMKEFEKALDCTLDKSMNWGIRLDGHKFSSFTKGFQKPYDARIANAMISTLADLMKEFNPICGYTCSDEITLIFTPPPTEAKNGKPMDQIIMY</sequence>
<dbReference type="Proteomes" id="UP000054560">
    <property type="component" value="Unassembled WGS sequence"/>
</dbReference>
<dbReference type="PANTHER" id="PTHR12729">
    <property type="entry name" value="TRNA(HIS) GUANYLYLTRANSFERASE-RELATED"/>
    <property type="match status" value="1"/>
</dbReference>
<evidence type="ECO:0000313" key="3">
    <source>
        <dbReference type="Proteomes" id="UP000054560"/>
    </source>
</evidence>
<protein>
    <recommendedName>
        <fullName evidence="1">tRNAHis guanylyltransferase catalytic domain-containing protein</fullName>
    </recommendedName>
</protein>
<dbReference type="InterPro" id="IPR024956">
    <property type="entry name" value="tRNAHis_GuaTrfase_cat"/>
</dbReference>
<dbReference type="RefSeq" id="XP_014143126.1">
    <property type="nucleotide sequence ID" value="XM_014287651.1"/>
</dbReference>